<evidence type="ECO:0000256" key="1">
    <source>
        <dbReference type="ARBA" id="ARBA00022741"/>
    </source>
</evidence>
<dbReference type="PANTHER" id="PTHR22967:SF105">
    <property type="entry name" value="CYCLIN-G-ASSOCIATED KINASE"/>
    <property type="match status" value="1"/>
</dbReference>
<dbReference type="GO" id="GO:0045747">
    <property type="term" value="P:positive regulation of Notch signaling pathway"/>
    <property type="evidence" value="ECO:0007669"/>
    <property type="project" value="TreeGrafter"/>
</dbReference>
<dbReference type="AlphaFoldDB" id="A0AAD4N0X5"/>
<protein>
    <submittedName>
        <fullName evidence="3">Protein kinase domain-containing protein</fullName>
    </submittedName>
</protein>
<dbReference type="SMART" id="SM00220">
    <property type="entry name" value="S_TKc"/>
    <property type="match status" value="1"/>
</dbReference>
<keyword evidence="3" id="KW-0418">Kinase</keyword>
<dbReference type="InterPro" id="IPR008271">
    <property type="entry name" value="Ser/Thr_kinase_AS"/>
</dbReference>
<dbReference type="Proteomes" id="UP001201812">
    <property type="component" value="Unassembled WGS sequence"/>
</dbReference>
<dbReference type="InterPro" id="IPR000719">
    <property type="entry name" value="Prot_kinase_dom"/>
</dbReference>
<dbReference type="GO" id="GO:0004674">
    <property type="term" value="F:protein serine/threonine kinase activity"/>
    <property type="evidence" value="ECO:0007669"/>
    <property type="project" value="TreeGrafter"/>
</dbReference>
<reference evidence="3" key="1">
    <citation type="submission" date="2022-01" db="EMBL/GenBank/DDBJ databases">
        <title>Genome Sequence Resource for Two Populations of Ditylenchus destructor, the Migratory Endoparasitic Phytonematode.</title>
        <authorList>
            <person name="Zhang H."/>
            <person name="Lin R."/>
            <person name="Xie B."/>
        </authorList>
    </citation>
    <scope>NUCLEOTIDE SEQUENCE</scope>
    <source>
        <strain evidence="3">BazhouSP</strain>
    </source>
</reference>
<keyword evidence="3" id="KW-0808">Transferase</keyword>
<dbReference type="SUPFAM" id="SSF56112">
    <property type="entry name" value="Protein kinase-like (PK-like)"/>
    <property type="match status" value="1"/>
</dbReference>
<evidence type="ECO:0000313" key="4">
    <source>
        <dbReference type="Proteomes" id="UP001201812"/>
    </source>
</evidence>
<evidence type="ECO:0000313" key="3">
    <source>
        <dbReference type="EMBL" id="KAI1709361.1"/>
    </source>
</evidence>
<dbReference type="PROSITE" id="PS00108">
    <property type="entry name" value="PROTEIN_KINASE_ST"/>
    <property type="match status" value="1"/>
</dbReference>
<feature type="domain" description="Protein kinase" evidence="2">
    <location>
        <begin position="50"/>
        <end position="254"/>
    </location>
</feature>
<organism evidence="3 4">
    <name type="scientific">Ditylenchus destructor</name>
    <dbReference type="NCBI Taxonomy" id="166010"/>
    <lineage>
        <taxon>Eukaryota</taxon>
        <taxon>Metazoa</taxon>
        <taxon>Ecdysozoa</taxon>
        <taxon>Nematoda</taxon>
        <taxon>Chromadorea</taxon>
        <taxon>Rhabditida</taxon>
        <taxon>Tylenchina</taxon>
        <taxon>Tylenchomorpha</taxon>
        <taxon>Sphaerularioidea</taxon>
        <taxon>Anguinidae</taxon>
        <taxon>Anguininae</taxon>
        <taxon>Ditylenchus</taxon>
    </lineage>
</organism>
<dbReference type="GO" id="GO:2000369">
    <property type="term" value="P:regulation of clathrin-dependent endocytosis"/>
    <property type="evidence" value="ECO:0007669"/>
    <property type="project" value="TreeGrafter"/>
</dbReference>
<evidence type="ECO:0000259" key="2">
    <source>
        <dbReference type="PROSITE" id="PS50011"/>
    </source>
</evidence>
<dbReference type="Gene3D" id="3.30.200.20">
    <property type="entry name" value="Phosphorylase Kinase, domain 1"/>
    <property type="match status" value="1"/>
</dbReference>
<proteinExistence type="predicted"/>
<comment type="caution">
    <text evidence="3">The sequence shown here is derived from an EMBL/GenBank/DDBJ whole genome shotgun (WGS) entry which is preliminary data.</text>
</comment>
<dbReference type="GO" id="GO:0005524">
    <property type="term" value="F:ATP binding"/>
    <property type="evidence" value="ECO:0007669"/>
    <property type="project" value="InterPro"/>
</dbReference>
<dbReference type="GO" id="GO:0035612">
    <property type="term" value="F:AP-2 adaptor complex binding"/>
    <property type="evidence" value="ECO:0007669"/>
    <property type="project" value="TreeGrafter"/>
</dbReference>
<gene>
    <name evidence="3" type="ORF">DdX_11437</name>
</gene>
<keyword evidence="1" id="KW-0547">Nucleotide-binding</keyword>
<dbReference type="Pfam" id="PF00069">
    <property type="entry name" value="Pkinase"/>
    <property type="match status" value="1"/>
</dbReference>
<accession>A0AAD4N0X5</accession>
<dbReference type="EMBL" id="JAKKPZ010000031">
    <property type="protein sequence ID" value="KAI1709361.1"/>
    <property type="molecule type" value="Genomic_DNA"/>
</dbReference>
<sequence>MSDIFRSAFSYLSQAAPIRAGSSSSGQSIAGGTTDHPLVGSTVDITGNKYKIRALLAEGGYALVFAVQDAHGNWFALKRQLAADKQAADAIIQEIKFLKELNGHPSIITFTQASQLSPKQTSHGRAEFLMLTELCAGGPLISILQKHVLSPEQICKIFHNAASAVCHMHDRNPPITHRDIKIENLLFDANGFVKLCDFGSATTDIYRPNDDWSVMKRNQLEEEMAQYTTPMYRAPEILDTYQNFPIGPAQDVWV</sequence>
<dbReference type="Gene3D" id="1.10.510.10">
    <property type="entry name" value="Transferase(Phosphotransferase) domain 1"/>
    <property type="match status" value="1"/>
</dbReference>
<dbReference type="GO" id="GO:0005737">
    <property type="term" value="C:cytoplasm"/>
    <property type="evidence" value="ECO:0007669"/>
    <property type="project" value="TreeGrafter"/>
</dbReference>
<dbReference type="InterPro" id="IPR011009">
    <property type="entry name" value="Kinase-like_dom_sf"/>
</dbReference>
<keyword evidence="4" id="KW-1185">Reference proteome</keyword>
<dbReference type="PANTHER" id="PTHR22967">
    <property type="entry name" value="SERINE/THREONINE PROTEIN KINASE"/>
    <property type="match status" value="1"/>
</dbReference>
<name>A0AAD4N0X5_9BILA</name>
<dbReference type="PROSITE" id="PS50011">
    <property type="entry name" value="PROTEIN_KINASE_DOM"/>
    <property type="match status" value="1"/>
</dbReference>